<sequence length="72" mass="6959">MPADSSTSCRISRLSPGRSLNATALASNSSSSAHRGCDCGIIRTAARNQSAAQAGAVSSATAAASTSASAVC</sequence>
<dbReference type="RefSeq" id="WP_065918802.1">
    <property type="nucleotide sequence ID" value="NZ_CP016793.1"/>
</dbReference>
<evidence type="ECO:0000313" key="1">
    <source>
        <dbReference type="EMBL" id="ANZ40463.1"/>
    </source>
</evidence>
<dbReference type="KEGG" id="led:BBK82_35060"/>
<name>A0A1B2HRX8_9PSEU</name>
<accession>A0A1B2HRX8</accession>
<dbReference type="EMBL" id="CP016793">
    <property type="protein sequence ID" value="ANZ40463.1"/>
    <property type="molecule type" value="Genomic_DNA"/>
</dbReference>
<reference evidence="1 2" key="1">
    <citation type="submission" date="2016-07" db="EMBL/GenBank/DDBJ databases">
        <title>Complete genome sequence of the Lentzea guizhouensis DHS C013.</title>
        <authorList>
            <person name="Cao C."/>
        </authorList>
    </citation>
    <scope>NUCLEOTIDE SEQUENCE [LARGE SCALE GENOMIC DNA]</scope>
    <source>
        <strain evidence="1 2">DHS C013</strain>
    </source>
</reference>
<dbReference type="Proteomes" id="UP000093053">
    <property type="component" value="Chromosome"/>
</dbReference>
<dbReference type="AlphaFoldDB" id="A0A1B2HRX8"/>
<evidence type="ECO:0000313" key="2">
    <source>
        <dbReference type="Proteomes" id="UP000093053"/>
    </source>
</evidence>
<gene>
    <name evidence="1" type="ORF">BBK82_35060</name>
</gene>
<organism evidence="1 2">
    <name type="scientific">Lentzea guizhouensis</name>
    <dbReference type="NCBI Taxonomy" id="1586287"/>
    <lineage>
        <taxon>Bacteria</taxon>
        <taxon>Bacillati</taxon>
        <taxon>Actinomycetota</taxon>
        <taxon>Actinomycetes</taxon>
        <taxon>Pseudonocardiales</taxon>
        <taxon>Pseudonocardiaceae</taxon>
        <taxon>Lentzea</taxon>
    </lineage>
</organism>
<keyword evidence="2" id="KW-1185">Reference proteome</keyword>
<protein>
    <submittedName>
        <fullName evidence="1">Uncharacterized protein</fullName>
    </submittedName>
</protein>
<proteinExistence type="predicted"/>